<evidence type="ECO:0000256" key="1">
    <source>
        <dbReference type="SAM" id="MobiDB-lite"/>
    </source>
</evidence>
<dbReference type="EMBL" id="BJWL01000008">
    <property type="protein sequence ID" value="GFY93495.1"/>
    <property type="molecule type" value="Genomic_DNA"/>
</dbReference>
<comment type="caution">
    <text evidence="2">The sequence shown here is derived from an EMBL/GenBank/DDBJ whole genome shotgun (WGS) entry which is preliminary data.</text>
</comment>
<proteinExistence type="predicted"/>
<gene>
    <name evidence="2" type="ORF">Acr_08g0018910</name>
</gene>
<keyword evidence="3" id="KW-1185">Reference proteome</keyword>
<sequence length="320" mass="35924">MTVSAIAISSSSSLVETPRWISSSCVRSSSPFVGSSSPFVRTRRICLSLSLLHVGTPHRTATELFGPTCCCRCHFCTSELLIGSAHRRRTSVCSSALLVGSAIAVARQICLPLYVSSTRRLKALCVEGMGWRERFLSHSINEEEYHTLHEVFLVRTSAGVPRWNQLKFWALTLQFQLFGHPDKYTQLEILLLIAGLWSYDYKIGTLQLTETQAQPKNVLFLFSVSSFGPPYLPTSGLEFPSVLFWEKVVPENPKKSRTESHSDNDDKPSKDASKVGRLRPEDEYEDAGDDEQAYDGNFYDENVEEGYGYDDDYGYDGVMI</sequence>
<accession>A0A7J0F486</accession>
<feature type="region of interest" description="Disordered" evidence="1">
    <location>
        <begin position="253"/>
        <end position="313"/>
    </location>
</feature>
<reference evidence="2 3" key="1">
    <citation type="submission" date="2019-07" db="EMBL/GenBank/DDBJ databases">
        <title>De Novo Assembly of kiwifruit Actinidia rufa.</title>
        <authorList>
            <person name="Sugita-Konishi S."/>
            <person name="Sato K."/>
            <person name="Mori E."/>
            <person name="Abe Y."/>
            <person name="Kisaki G."/>
            <person name="Hamano K."/>
            <person name="Suezawa K."/>
            <person name="Otani M."/>
            <person name="Fukuda T."/>
            <person name="Manabe T."/>
            <person name="Gomi K."/>
            <person name="Tabuchi M."/>
            <person name="Akimitsu K."/>
            <person name="Kataoka I."/>
        </authorList>
    </citation>
    <scope>NUCLEOTIDE SEQUENCE [LARGE SCALE GENOMIC DNA]</scope>
    <source>
        <strain evidence="3">cv. Fuchu</strain>
    </source>
</reference>
<evidence type="ECO:0000313" key="2">
    <source>
        <dbReference type="EMBL" id="GFY93495.1"/>
    </source>
</evidence>
<protein>
    <submittedName>
        <fullName evidence="2">Uncharacterized protein</fullName>
    </submittedName>
</protein>
<feature type="compositionally biased region" description="Acidic residues" evidence="1">
    <location>
        <begin position="282"/>
        <end position="293"/>
    </location>
</feature>
<dbReference type="AlphaFoldDB" id="A0A7J0F486"/>
<evidence type="ECO:0000313" key="3">
    <source>
        <dbReference type="Proteomes" id="UP000585474"/>
    </source>
</evidence>
<name>A0A7J0F486_9ERIC</name>
<dbReference type="Proteomes" id="UP000585474">
    <property type="component" value="Unassembled WGS sequence"/>
</dbReference>
<feature type="compositionally biased region" description="Acidic residues" evidence="1">
    <location>
        <begin position="301"/>
        <end position="313"/>
    </location>
</feature>
<feature type="compositionally biased region" description="Basic and acidic residues" evidence="1">
    <location>
        <begin position="253"/>
        <end position="281"/>
    </location>
</feature>
<organism evidence="2 3">
    <name type="scientific">Actinidia rufa</name>
    <dbReference type="NCBI Taxonomy" id="165716"/>
    <lineage>
        <taxon>Eukaryota</taxon>
        <taxon>Viridiplantae</taxon>
        <taxon>Streptophyta</taxon>
        <taxon>Embryophyta</taxon>
        <taxon>Tracheophyta</taxon>
        <taxon>Spermatophyta</taxon>
        <taxon>Magnoliopsida</taxon>
        <taxon>eudicotyledons</taxon>
        <taxon>Gunneridae</taxon>
        <taxon>Pentapetalae</taxon>
        <taxon>asterids</taxon>
        <taxon>Ericales</taxon>
        <taxon>Actinidiaceae</taxon>
        <taxon>Actinidia</taxon>
    </lineage>
</organism>